<evidence type="ECO:0000313" key="1">
    <source>
        <dbReference type="EMBL" id="RKT79280.1"/>
    </source>
</evidence>
<dbReference type="InterPro" id="IPR050583">
    <property type="entry name" value="Mycobacterial_A85_antigen"/>
</dbReference>
<dbReference type="RefSeq" id="WP_121034036.1">
    <property type="nucleotide sequence ID" value="NZ_RBXT01000001.1"/>
</dbReference>
<name>A0A495XXF3_9MICO</name>
<protein>
    <submittedName>
        <fullName evidence="1">Enterochelin esterase family protein</fullName>
    </submittedName>
</protein>
<dbReference type="SUPFAM" id="SSF53474">
    <property type="entry name" value="alpha/beta-Hydrolases"/>
    <property type="match status" value="1"/>
</dbReference>
<evidence type="ECO:0000313" key="2">
    <source>
        <dbReference type="Proteomes" id="UP000278440"/>
    </source>
</evidence>
<proteinExistence type="predicted"/>
<dbReference type="OrthoDB" id="9775130at2"/>
<dbReference type="Pfam" id="PF00756">
    <property type="entry name" value="Esterase"/>
    <property type="match status" value="1"/>
</dbReference>
<dbReference type="Proteomes" id="UP000278440">
    <property type="component" value="Unassembled WGS sequence"/>
</dbReference>
<sequence>MARLHLTVPDTPVGDVDVTLVSPRGTRRTDPLPLVVAGDGPEYSRRAGIVRLLDEAADAGRCPRVRVALLHPGERNGRYAANPDHAASVVEHVLPAVGEVARTEGRAVMVGASLGALAALQTHWRHPEAFSGLLLQSGSFFLRGVDGEESFEHWRRVTGFVREVRRARRARGDTVMALTCGADEGNLANNREMARVLERLGYETRLTVVPGRHDWPQWRRSLKPTLPALLRRVTS</sequence>
<organism evidence="1 2">
    <name type="scientific">Terracoccus luteus</name>
    <dbReference type="NCBI Taxonomy" id="53356"/>
    <lineage>
        <taxon>Bacteria</taxon>
        <taxon>Bacillati</taxon>
        <taxon>Actinomycetota</taxon>
        <taxon>Actinomycetes</taxon>
        <taxon>Micrococcales</taxon>
        <taxon>Intrasporangiaceae</taxon>
        <taxon>Terracoccus</taxon>
    </lineage>
</organism>
<gene>
    <name evidence="1" type="ORF">DFJ68_2747</name>
</gene>
<accession>A0A495XXF3</accession>
<dbReference type="EMBL" id="RBXT01000001">
    <property type="protein sequence ID" value="RKT79280.1"/>
    <property type="molecule type" value="Genomic_DNA"/>
</dbReference>
<dbReference type="PANTHER" id="PTHR48098">
    <property type="entry name" value="ENTEROCHELIN ESTERASE-RELATED"/>
    <property type="match status" value="1"/>
</dbReference>
<dbReference type="Gene3D" id="3.40.50.1820">
    <property type="entry name" value="alpha/beta hydrolase"/>
    <property type="match status" value="1"/>
</dbReference>
<dbReference type="PANTHER" id="PTHR48098:SF3">
    <property type="entry name" value="IRON(III) ENTEROBACTIN ESTERASE"/>
    <property type="match status" value="1"/>
</dbReference>
<keyword evidence="2" id="KW-1185">Reference proteome</keyword>
<dbReference type="InterPro" id="IPR029058">
    <property type="entry name" value="AB_hydrolase_fold"/>
</dbReference>
<reference evidence="1 2" key="1">
    <citation type="submission" date="2018-10" db="EMBL/GenBank/DDBJ databases">
        <title>Sequencing the genomes of 1000 actinobacteria strains.</title>
        <authorList>
            <person name="Klenk H.-P."/>
        </authorList>
    </citation>
    <scope>NUCLEOTIDE SEQUENCE [LARGE SCALE GENOMIC DNA]</scope>
    <source>
        <strain evidence="1 2">DSM 44267</strain>
    </source>
</reference>
<dbReference type="InterPro" id="IPR000801">
    <property type="entry name" value="Esterase-like"/>
</dbReference>
<dbReference type="AlphaFoldDB" id="A0A495XXF3"/>
<comment type="caution">
    <text evidence="1">The sequence shown here is derived from an EMBL/GenBank/DDBJ whole genome shotgun (WGS) entry which is preliminary data.</text>
</comment>